<evidence type="ECO:0000313" key="2">
    <source>
        <dbReference type="Proteomes" id="UP000828941"/>
    </source>
</evidence>
<proteinExistence type="predicted"/>
<evidence type="ECO:0000313" key="1">
    <source>
        <dbReference type="EMBL" id="KAI4352626.1"/>
    </source>
</evidence>
<dbReference type="Proteomes" id="UP000828941">
    <property type="component" value="Chromosome 3"/>
</dbReference>
<reference evidence="1 2" key="1">
    <citation type="journal article" date="2022" name="DNA Res.">
        <title>Chromosomal-level genome assembly of the orchid tree Bauhinia variegata (Leguminosae; Cercidoideae) supports the allotetraploid origin hypothesis of Bauhinia.</title>
        <authorList>
            <person name="Zhong Y."/>
            <person name="Chen Y."/>
            <person name="Zheng D."/>
            <person name="Pang J."/>
            <person name="Liu Y."/>
            <person name="Luo S."/>
            <person name="Meng S."/>
            <person name="Qian L."/>
            <person name="Wei D."/>
            <person name="Dai S."/>
            <person name="Zhou R."/>
        </authorList>
    </citation>
    <scope>NUCLEOTIDE SEQUENCE [LARGE SCALE GENOMIC DNA]</scope>
    <source>
        <strain evidence="1">BV-YZ2020</strain>
    </source>
</reference>
<sequence>MAESTEISIKQDAAKEPFNVFSILPKFNFQIPHLNLQLPFLKPGPGKEAAGGKEEAKQNAVVSDEAISNESLKPDFVRFPKRELIVPPPLETEAEEQSNKTSNPIILWQVYALGGFLVLKWVWARWNERRGKGTSSDDDDSSQRRSSGDSEP</sequence>
<name>A0ACB9PVS1_BAUVA</name>
<protein>
    <submittedName>
        <fullName evidence="1">Uncharacterized protein</fullName>
    </submittedName>
</protein>
<organism evidence="1 2">
    <name type="scientific">Bauhinia variegata</name>
    <name type="common">Purple orchid tree</name>
    <name type="synonym">Phanera variegata</name>
    <dbReference type="NCBI Taxonomy" id="167791"/>
    <lineage>
        <taxon>Eukaryota</taxon>
        <taxon>Viridiplantae</taxon>
        <taxon>Streptophyta</taxon>
        <taxon>Embryophyta</taxon>
        <taxon>Tracheophyta</taxon>
        <taxon>Spermatophyta</taxon>
        <taxon>Magnoliopsida</taxon>
        <taxon>eudicotyledons</taxon>
        <taxon>Gunneridae</taxon>
        <taxon>Pentapetalae</taxon>
        <taxon>rosids</taxon>
        <taxon>fabids</taxon>
        <taxon>Fabales</taxon>
        <taxon>Fabaceae</taxon>
        <taxon>Cercidoideae</taxon>
        <taxon>Cercideae</taxon>
        <taxon>Bauhiniinae</taxon>
        <taxon>Bauhinia</taxon>
    </lineage>
</organism>
<dbReference type="EMBL" id="CM039428">
    <property type="protein sequence ID" value="KAI4352626.1"/>
    <property type="molecule type" value="Genomic_DNA"/>
</dbReference>
<comment type="caution">
    <text evidence="1">The sequence shown here is derived from an EMBL/GenBank/DDBJ whole genome shotgun (WGS) entry which is preliminary data.</text>
</comment>
<gene>
    <name evidence="1" type="ORF">L6164_006860</name>
</gene>
<keyword evidence="2" id="KW-1185">Reference proteome</keyword>
<accession>A0ACB9PVS1</accession>